<feature type="domain" description="F-box" evidence="2">
    <location>
        <begin position="115"/>
        <end position="162"/>
    </location>
</feature>
<evidence type="ECO:0000256" key="1">
    <source>
        <dbReference type="SAM" id="Phobius"/>
    </source>
</evidence>
<keyword evidence="1" id="KW-1133">Transmembrane helix</keyword>
<evidence type="ECO:0000313" key="3">
    <source>
        <dbReference type="EMBL" id="KAG6492601.1"/>
    </source>
</evidence>
<sequence>MNLYSIYAFALVMGVTFHWSNLWPLHLFPFLAVTSLLPVTPFPIGHARITSEIRPQYPLINHQLLSNSETVFSDAINGRREVGALPDSGEVRGEERSDFCRPAGGGAMSAEDYGAALFLGLPDDVLALISARLRPRDLCAVALCCRGLNAAVAASEKVWLAQCQLLGPLPVLPLWRRGVRSYRALCRFLTGVAPLLGIWVHQNPELGNVVCVVWGFLSVVGVRVIPQELGPLGLHAGPLLWAPVFEILADANGASSRFFLHGRESGEDCLYPGSVRSIDSSSNVLLLEVDVLSKASIFPQKPLHLASARSISAFPEPKDANFAKKCSRSNTTEISLFTEPPPQSLSSPTFTHLPFSDRRRLLELVANKVRLKVPPDLAAAPLFERASSFDDADRLADRWLELIDMFKLNGGWVDRKAADLVLGSAEYTIAESRITMDHPLSASTGKRRSFSSVTGYLKQFMARSSSPSKSSSGNASGGCGKSKHAQLHEFLCKGDFIGLSLRATHMRLTSYRAWPNMHESKFALYKLPSHVPVTGREFAGVWGGTFGWPPGQPSEGKSGKALFFLLLSYEELEGHLVLIATKILEGTHYVLHPNGSAMFIAKMDEEASEPEAFPWETDGESLQVEVKSSHSGEGIANGYGFRYPGSKPGTLFVLQNGLLAFVWKDSQSILSLQRVELQQLLKKGERVPVLPPIVNFAYLTKSYSNVFAGFSSYSGHSSSSN</sequence>
<evidence type="ECO:0000259" key="2">
    <source>
        <dbReference type="PROSITE" id="PS50181"/>
    </source>
</evidence>
<dbReference type="PANTHER" id="PTHR31370:SF2">
    <property type="entry name" value="OS08G0105100 PROTEIN"/>
    <property type="match status" value="1"/>
</dbReference>
<keyword evidence="4" id="KW-1185">Reference proteome</keyword>
<name>A0A8J5KKK1_ZINOF</name>
<dbReference type="InterPro" id="IPR036047">
    <property type="entry name" value="F-box-like_dom_sf"/>
</dbReference>
<dbReference type="AlphaFoldDB" id="A0A8J5KKK1"/>
<dbReference type="SMART" id="SM00256">
    <property type="entry name" value="FBOX"/>
    <property type="match status" value="1"/>
</dbReference>
<keyword evidence="1" id="KW-0812">Transmembrane</keyword>
<dbReference type="EMBL" id="JACMSC010000013">
    <property type="protein sequence ID" value="KAG6492601.1"/>
    <property type="molecule type" value="Genomic_DNA"/>
</dbReference>
<dbReference type="InterPro" id="IPR001810">
    <property type="entry name" value="F-box_dom"/>
</dbReference>
<dbReference type="Gene3D" id="1.20.1280.50">
    <property type="match status" value="1"/>
</dbReference>
<keyword evidence="1" id="KW-0472">Membrane</keyword>
<dbReference type="Proteomes" id="UP000734854">
    <property type="component" value="Unassembled WGS sequence"/>
</dbReference>
<feature type="transmembrane region" description="Helical" evidence="1">
    <location>
        <begin position="6"/>
        <end position="25"/>
    </location>
</feature>
<dbReference type="InterPro" id="IPR040275">
    <property type="entry name" value="At5g39450-like"/>
</dbReference>
<gene>
    <name evidence="3" type="ORF">ZIOFF_047566</name>
</gene>
<dbReference type="Pfam" id="PF12937">
    <property type="entry name" value="F-box-like"/>
    <property type="match status" value="1"/>
</dbReference>
<reference evidence="3 4" key="1">
    <citation type="submission" date="2020-08" db="EMBL/GenBank/DDBJ databases">
        <title>Plant Genome Project.</title>
        <authorList>
            <person name="Zhang R.-G."/>
        </authorList>
    </citation>
    <scope>NUCLEOTIDE SEQUENCE [LARGE SCALE GENOMIC DNA]</scope>
    <source>
        <tissue evidence="3">Rhizome</tissue>
    </source>
</reference>
<comment type="caution">
    <text evidence="3">The sequence shown here is derived from an EMBL/GenBank/DDBJ whole genome shotgun (WGS) entry which is preliminary data.</text>
</comment>
<proteinExistence type="predicted"/>
<organism evidence="3 4">
    <name type="scientific">Zingiber officinale</name>
    <name type="common">Ginger</name>
    <name type="synonym">Amomum zingiber</name>
    <dbReference type="NCBI Taxonomy" id="94328"/>
    <lineage>
        <taxon>Eukaryota</taxon>
        <taxon>Viridiplantae</taxon>
        <taxon>Streptophyta</taxon>
        <taxon>Embryophyta</taxon>
        <taxon>Tracheophyta</taxon>
        <taxon>Spermatophyta</taxon>
        <taxon>Magnoliopsida</taxon>
        <taxon>Liliopsida</taxon>
        <taxon>Zingiberales</taxon>
        <taxon>Zingiberaceae</taxon>
        <taxon>Zingiber</taxon>
    </lineage>
</organism>
<dbReference type="SUPFAM" id="SSF81383">
    <property type="entry name" value="F-box domain"/>
    <property type="match status" value="1"/>
</dbReference>
<protein>
    <recommendedName>
        <fullName evidence="2">F-box domain-containing protein</fullName>
    </recommendedName>
</protein>
<evidence type="ECO:0000313" key="4">
    <source>
        <dbReference type="Proteomes" id="UP000734854"/>
    </source>
</evidence>
<dbReference type="PROSITE" id="PS50181">
    <property type="entry name" value="FBOX"/>
    <property type="match status" value="1"/>
</dbReference>
<accession>A0A8J5KKK1</accession>
<dbReference type="PANTHER" id="PTHR31370">
    <property type="entry name" value="F-BOX PROTEIN FAMILY-LIKE"/>
    <property type="match status" value="1"/>
</dbReference>